<feature type="region of interest" description="Disordered" evidence="11">
    <location>
        <begin position="81"/>
        <end position="100"/>
    </location>
</feature>
<evidence type="ECO:0000256" key="4">
    <source>
        <dbReference type="ARBA" id="ARBA00022692"/>
    </source>
</evidence>
<evidence type="ECO:0000256" key="3">
    <source>
        <dbReference type="ARBA" id="ARBA00022679"/>
    </source>
</evidence>
<comment type="subcellular location">
    <subcellularLocation>
        <location evidence="1">Membrane</location>
        <topology evidence="1">Multi-pass membrane protein</topology>
    </subcellularLocation>
</comment>
<keyword evidence="9" id="KW-1208">Phospholipid metabolism</keyword>
<accession>A0AAD5KB44</accession>
<dbReference type="Proteomes" id="UP001209540">
    <property type="component" value="Unassembled WGS sequence"/>
</dbReference>
<dbReference type="GO" id="GO:0016020">
    <property type="term" value="C:membrane"/>
    <property type="evidence" value="ECO:0007669"/>
    <property type="project" value="UniProtKB-SubCell"/>
</dbReference>
<dbReference type="GO" id="GO:0032049">
    <property type="term" value="P:cardiolipin biosynthetic process"/>
    <property type="evidence" value="ECO:0007669"/>
    <property type="project" value="TreeGrafter"/>
</dbReference>
<evidence type="ECO:0000256" key="10">
    <source>
        <dbReference type="RuleBase" id="RU003750"/>
    </source>
</evidence>
<keyword evidence="7" id="KW-0472">Membrane</keyword>
<protein>
    <submittedName>
        <fullName evidence="12">CDP-alcohol phosphatidyltransferase-domain-containing protein</fullName>
    </submittedName>
</protein>
<evidence type="ECO:0000256" key="5">
    <source>
        <dbReference type="ARBA" id="ARBA00022989"/>
    </source>
</evidence>
<dbReference type="GO" id="GO:0043337">
    <property type="term" value="F:cardiolipin synthase (CMP-forming)"/>
    <property type="evidence" value="ECO:0007669"/>
    <property type="project" value="TreeGrafter"/>
</dbReference>
<evidence type="ECO:0000313" key="13">
    <source>
        <dbReference type="Proteomes" id="UP001209540"/>
    </source>
</evidence>
<reference evidence="12" key="1">
    <citation type="journal article" date="2022" name="IScience">
        <title>Evolution of zygomycete secretomes and the origins of terrestrial fungal ecologies.</title>
        <authorList>
            <person name="Chang Y."/>
            <person name="Wang Y."/>
            <person name="Mondo S."/>
            <person name="Ahrendt S."/>
            <person name="Andreopoulos W."/>
            <person name="Barry K."/>
            <person name="Beard J."/>
            <person name="Benny G.L."/>
            <person name="Blankenship S."/>
            <person name="Bonito G."/>
            <person name="Cuomo C."/>
            <person name="Desiro A."/>
            <person name="Gervers K.A."/>
            <person name="Hundley H."/>
            <person name="Kuo A."/>
            <person name="LaButti K."/>
            <person name="Lang B.F."/>
            <person name="Lipzen A."/>
            <person name="O'Donnell K."/>
            <person name="Pangilinan J."/>
            <person name="Reynolds N."/>
            <person name="Sandor L."/>
            <person name="Smith M.E."/>
            <person name="Tsang A."/>
            <person name="Grigoriev I.V."/>
            <person name="Stajich J.E."/>
            <person name="Spatafora J.W."/>
        </authorList>
    </citation>
    <scope>NUCLEOTIDE SEQUENCE</scope>
    <source>
        <strain evidence="12">RSA 2281</strain>
    </source>
</reference>
<evidence type="ECO:0000256" key="11">
    <source>
        <dbReference type="SAM" id="MobiDB-lite"/>
    </source>
</evidence>
<evidence type="ECO:0000256" key="7">
    <source>
        <dbReference type="ARBA" id="ARBA00023136"/>
    </source>
</evidence>
<reference evidence="12" key="2">
    <citation type="submission" date="2023-02" db="EMBL/GenBank/DDBJ databases">
        <authorList>
            <consortium name="DOE Joint Genome Institute"/>
            <person name="Mondo S.J."/>
            <person name="Chang Y."/>
            <person name="Wang Y."/>
            <person name="Ahrendt S."/>
            <person name="Andreopoulos W."/>
            <person name="Barry K."/>
            <person name="Beard J."/>
            <person name="Benny G.L."/>
            <person name="Blankenship S."/>
            <person name="Bonito G."/>
            <person name="Cuomo C."/>
            <person name="Desiro A."/>
            <person name="Gervers K.A."/>
            <person name="Hundley H."/>
            <person name="Kuo A."/>
            <person name="LaButti K."/>
            <person name="Lang B.F."/>
            <person name="Lipzen A."/>
            <person name="O'Donnell K."/>
            <person name="Pangilinan J."/>
            <person name="Reynolds N."/>
            <person name="Sandor L."/>
            <person name="Smith M.W."/>
            <person name="Tsang A."/>
            <person name="Grigoriev I.V."/>
            <person name="Stajich J.E."/>
            <person name="Spatafora J.W."/>
        </authorList>
    </citation>
    <scope>NUCLEOTIDE SEQUENCE</scope>
    <source>
        <strain evidence="12">RSA 2281</strain>
    </source>
</reference>
<dbReference type="FunFam" id="1.20.120.1760:FF:000017">
    <property type="entry name" value="Phosphatidyl synthase"/>
    <property type="match status" value="1"/>
</dbReference>
<organism evidence="12 13">
    <name type="scientific">Phascolomyces articulosus</name>
    <dbReference type="NCBI Taxonomy" id="60185"/>
    <lineage>
        <taxon>Eukaryota</taxon>
        <taxon>Fungi</taxon>
        <taxon>Fungi incertae sedis</taxon>
        <taxon>Mucoromycota</taxon>
        <taxon>Mucoromycotina</taxon>
        <taxon>Mucoromycetes</taxon>
        <taxon>Mucorales</taxon>
        <taxon>Lichtheimiaceae</taxon>
        <taxon>Phascolomyces</taxon>
    </lineage>
</organism>
<dbReference type="InterPro" id="IPR050324">
    <property type="entry name" value="CDP-alcohol_PTase-I"/>
</dbReference>
<dbReference type="Pfam" id="PF01066">
    <property type="entry name" value="CDP-OH_P_transf"/>
    <property type="match status" value="1"/>
</dbReference>
<keyword evidence="3 10" id="KW-0808">Transferase</keyword>
<dbReference type="GO" id="GO:0005739">
    <property type="term" value="C:mitochondrion"/>
    <property type="evidence" value="ECO:0007669"/>
    <property type="project" value="TreeGrafter"/>
</dbReference>
<keyword evidence="6" id="KW-0443">Lipid metabolism</keyword>
<evidence type="ECO:0000256" key="9">
    <source>
        <dbReference type="ARBA" id="ARBA00023264"/>
    </source>
</evidence>
<dbReference type="InterPro" id="IPR043130">
    <property type="entry name" value="CDP-OH_PTrfase_TM_dom"/>
</dbReference>
<keyword evidence="8" id="KW-0594">Phospholipid biosynthesis</keyword>
<gene>
    <name evidence="12" type="ORF">BDA99DRAFT_125079</name>
</gene>
<evidence type="ECO:0000256" key="2">
    <source>
        <dbReference type="ARBA" id="ARBA00022516"/>
    </source>
</evidence>
<keyword evidence="4" id="KW-0812">Transmembrane</keyword>
<dbReference type="AlphaFoldDB" id="A0AAD5KB44"/>
<sequence>MLPTVQIQLLKMTTTPLGPFSPMSVTRVRHLHGQAFKCWTRYTSLQQSQSTMVTLRFRYNEPTCQVNRLYKVMNRRWLASPSNNNNNSDRSPSTPAQKLQQKAANAKMMINSIKDKAIPTHENIYTIPNFLTFARLVSAPFIGYLIMKHDYEFALGIFALAGFTDLLDGYIARKYNLKTVVGSIIDPAADKALMTVMTVTLAAEGVLPMPLAALILGRDAGLVLAAFYYRYISLPKPKTLVRYFDFSIPSAEVRPTMISKVNTALQLVLMAASLTSTALGQPSPEIMTALHWTVGGTTIWSGASYIYSKDAVRILNRED</sequence>
<evidence type="ECO:0000256" key="1">
    <source>
        <dbReference type="ARBA" id="ARBA00004141"/>
    </source>
</evidence>
<dbReference type="PROSITE" id="PS00379">
    <property type="entry name" value="CDP_ALCOHOL_P_TRANSF"/>
    <property type="match status" value="1"/>
</dbReference>
<dbReference type="PANTHER" id="PTHR14269:SF60">
    <property type="entry name" value="CARDIOLIPIN SYNTHASE (CMP-FORMING)"/>
    <property type="match status" value="1"/>
</dbReference>
<evidence type="ECO:0000256" key="8">
    <source>
        <dbReference type="ARBA" id="ARBA00023209"/>
    </source>
</evidence>
<comment type="caution">
    <text evidence="12">The sequence shown here is derived from an EMBL/GenBank/DDBJ whole genome shotgun (WGS) entry which is preliminary data.</text>
</comment>
<name>A0AAD5KB44_9FUNG</name>
<evidence type="ECO:0000256" key="6">
    <source>
        <dbReference type="ARBA" id="ARBA00023098"/>
    </source>
</evidence>
<proteinExistence type="inferred from homology"/>
<evidence type="ECO:0000313" key="12">
    <source>
        <dbReference type="EMBL" id="KAI9277041.1"/>
    </source>
</evidence>
<dbReference type="InterPro" id="IPR048254">
    <property type="entry name" value="CDP_ALCOHOL_P_TRANSF_CS"/>
</dbReference>
<dbReference type="EMBL" id="JAIXMP010000002">
    <property type="protein sequence ID" value="KAI9277041.1"/>
    <property type="molecule type" value="Genomic_DNA"/>
</dbReference>
<keyword evidence="13" id="KW-1185">Reference proteome</keyword>
<dbReference type="InterPro" id="IPR000462">
    <property type="entry name" value="CDP-OH_P_trans"/>
</dbReference>
<comment type="similarity">
    <text evidence="10">Belongs to the CDP-alcohol phosphatidyltransferase class-I family.</text>
</comment>
<keyword evidence="2" id="KW-0444">Lipid biosynthesis</keyword>
<dbReference type="Gene3D" id="1.20.120.1760">
    <property type="match status" value="1"/>
</dbReference>
<keyword evidence="5" id="KW-1133">Transmembrane helix</keyword>
<dbReference type="PANTHER" id="PTHR14269">
    <property type="entry name" value="CDP-DIACYLGLYCEROL--GLYCEROL-3-PHOSPHATE 3-PHOSPHATIDYLTRANSFERASE-RELATED"/>
    <property type="match status" value="1"/>
</dbReference>